<dbReference type="PANTHER" id="PTHR42743:SF2">
    <property type="entry name" value="AMINODEOXYCHORISMATE LYASE"/>
    <property type="match status" value="1"/>
</dbReference>
<protein>
    <recommendedName>
        <fullName evidence="11 12">Aminodeoxychorismate lyase</fullName>
        <ecNumber evidence="8 12">4.1.3.38</ecNumber>
    </recommendedName>
</protein>
<dbReference type="GO" id="GO:0046656">
    <property type="term" value="P:folic acid biosynthetic process"/>
    <property type="evidence" value="ECO:0007669"/>
    <property type="project" value="UniProtKB-KW"/>
</dbReference>
<comment type="catalytic activity">
    <reaction evidence="9">
        <text>4-amino-4-deoxychorismate = 4-aminobenzoate + pyruvate + H(+)</text>
        <dbReference type="Rhea" id="RHEA:16201"/>
        <dbReference type="ChEBI" id="CHEBI:15361"/>
        <dbReference type="ChEBI" id="CHEBI:15378"/>
        <dbReference type="ChEBI" id="CHEBI:17836"/>
        <dbReference type="ChEBI" id="CHEBI:58406"/>
        <dbReference type="EC" id="4.1.3.38"/>
    </reaction>
</comment>
<evidence type="ECO:0000256" key="4">
    <source>
        <dbReference type="ARBA" id="ARBA00022898"/>
    </source>
</evidence>
<evidence type="ECO:0000256" key="8">
    <source>
        <dbReference type="ARBA" id="ARBA00035676"/>
    </source>
</evidence>
<proteinExistence type="inferred from homology"/>
<evidence type="ECO:0000256" key="6">
    <source>
        <dbReference type="ARBA" id="ARBA00023239"/>
    </source>
</evidence>
<reference evidence="14" key="1">
    <citation type="submission" date="2016-10" db="EMBL/GenBank/DDBJ databases">
        <authorList>
            <person name="Varghese N."/>
            <person name="Submissions S."/>
        </authorList>
    </citation>
    <scope>NUCLEOTIDE SEQUENCE [LARGE SCALE GENOMIC DNA]</scope>
    <source>
        <strain evidence="14">2SM5</strain>
    </source>
</reference>
<dbReference type="GO" id="GO:0005829">
    <property type="term" value="C:cytosol"/>
    <property type="evidence" value="ECO:0007669"/>
    <property type="project" value="TreeGrafter"/>
</dbReference>
<dbReference type="EMBL" id="LT629748">
    <property type="protein sequence ID" value="SDS37448.1"/>
    <property type="molecule type" value="Genomic_DNA"/>
</dbReference>
<dbReference type="Proteomes" id="UP000243426">
    <property type="component" value="Chromosome I"/>
</dbReference>
<dbReference type="InterPro" id="IPR036038">
    <property type="entry name" value="Aminotransferase-like"/>
</dbReference>
<evidence type="ECO:0000313" key="14">
    <source>
        <dbReference type="Proteomes" id="UP000243426"/>
    </source>
</evidence>
<evidence type="ECO:0000256" key="7">
    <source>
        <dbReference type="ARBA" id="ARBA00035633"/>
    </source>
</evidence>
<dbReference type="CDD" id="cd01559">
    <property type="entry name" value="ADCL_like"/>
    <property type="match status" value="1"/>
</dbReference>
<dbReference type="FunFam" id="3.20.10.10:FF:000002">
    <property type="entry name" value="D-alanine aminotransferase"/>
    <property type="match status" value="1"/>
</dbReference>
<dbReference type="NCBIfam" id="NF004761">
    <property type="entry name" value="PRK06092.1"/>
    <property type="match status" value="1"/>
</dbReference>
<dbReference type="PANTHER" id="PTHR42743">
    <property type="entry name" value="AMINO-ACID AMINOTRANSFERASE"/>
    <property type="match status" value="1"/>
</dbReference>
<keyword evidence="4" id="KW-0663">Pyridoxal phosphate</keyword>
<evidence type="ECO:0000256" key="10">
    <source>
        <dbReference type="ARBA" id="ARBA00054027"/>
    </source>
</evidence>
<dbReference type="InterPro" id="IPR050571">
    <property type="entry name" value="Class-IV_PLP-Dep_Aminotrnsfr"/>
</dbReference>
<dbReference type="RefSeq" id="WP_090272999.1">
    <property type="nucleotide sequence ID" value="NZ_LT629748.1"/>
</dbReference>
<dbReference type="AlphaFoldDB" id="A0A1H1RP27"/>
<evidence type="ECO:0000256" key="9">
    <source>
        <dbReference type="ARBA" id="ARBA00049529"/>
    </source>
</evidence>
<dbReference type="SUPFAM" id="SSF56752">
    <property type="entry name" value="D-aminoacid aminotransferase-like PLP-dependent enzymes"/>
    <property type="match status" value="1"/>
</dbReference>
<sequence length="281" mass="30946">MNITGKAAPTVTDCLVNGVPASLVSVRDRGLAYGDGLFETIQVRRGTSPLSDYHFRRLARGAQVLRLPLDLTLIRSEIEQLAKQIGDGLIKLTITRGESLRGYAMPPQPELTRILQSSPLPAYSPQHAEQGIRLYPCMTRLGNQPLLAGIKHLNRLEQVLARSEWQGAAYAEGLVCDLAGNPIEGTMSNLFVRLDDCWLTPALDQCGVRGVMRDFLVENLDGMGEGVVQRTISRDELLRSAEVFCCNSVFGVWPVVALEDRQWSVGPHTRVIQTLAKQVLS</sequence>
<comment type="subunit">
    <text evidence="3">Homodimer.</text>
</comment>
<evidence type="ECO:0000313" key="13">
    <source>
        <dbReference type="EMBL" id="SDS37448.1"/>
    </source>
</evidence>
<dbReference type="EC" id="4.1.3.38" evidence="8 12"/>
<dbReference type="OrthoDB" id="9805628at2"/>
<dbReference type="InterPro" id="IPR043131">
    <property type="entry name" value="BCAT-like_N"/>
</dbReference>
<name>A0A1H1RP27_9GAMM</name>
<comment type="function">
    <text evidence="10">Involved in the biosynthesis of p-aminobenzoate (PABA), a precursor of tetrahydrofolate. Converts 4-amino-4-deoxychorismate into 4-aminobenzoate (PABA) and pyruvate.</text>
</comment>
<evidence type="ECO:0000256" key="5">
    <source>
        <dbReference type="ARBA" id="ARBA00022909"/>
    </source>
</evidence>
<dbReference type="GO" id="GO:0030170">
    <property type="term" value="F:pyridoxal phosphate binding"/>
    <property type="evidence" value="ECO:0007669"/>
    <property type="project" value="InterPro"/>
</dbReference>
<dbReference type="GO" id="GO:0008696">
    <property type="term" value="F:4-amino-4-deoxychorismate lyase activity"/>
    <property type="evidence" value="ECO:0007669"/>
    <property type="project" value="UniProtKB-UniRule"/>
</dbReference>
<organism evidence="13 14">
    <name type="scientific">Halopseudomonas litoralis</name>
    <dbReference type="NCBI Taxonomy" id="797277"/>
    <lineage>
        <taxon>Bacteria</taxon>
        <taxon>Pseudomonadati</taxon>
        <taxon>Pseudomonadota</taxon>
        <taxon>Gammaproteobacteria</taxon>
        <taxon>Pseudomonadales</taxon>
        <taxon>Pseudomonadaceae</taxon>
        <taxon>Halopseudomonas</taxon>
    </lineage>
</organism>
<dbReference type="InterPro" id="IPR043132">
    <property type="entry name" value="BCAT-like_C"/>
</dbReference>
<accession>A0A1H1RP27</accession>
<dbReference type="STRING" id="797277.SAMN05216198_1806"/>
<keyword evidence="6 13" id="KW-0456">Lyase</keyword>
<dbReference type="InterPro" id="IPR017824">
    <property type="entry name" value="Aminodeoxychorismate_lyase_IV"/>
</dbReference>
<gene>
    <name evidence="13" type="ORF">SAMN05216198_1806</name>
</gene>
<keyword evidence="14" id="KW-1185">Reference proteome</keyword>
<evidence type="ECO:0000256" key="11">
    <source>
        <dbReference type="ARBA" id="ARBA00069174"/>
    </source>
</evidence>
<evidence type="ECO:0000256" key="2">
    <source>
        <dbReference type="ARBA" id="ARBA00009320"/>
    </source>
</evidence>
<dbReference type="Gene3D" id="3.30.470.10">
    <property type="match status" value="1"/>
</dbReference>
<dbReference type="InterPro" id="IPR001544">
    <property type="entry name" value="Aminotrans_IV"/>
</dbReference>
<keyword evidence="5" id="KW-0289">Folate biosynthesis</keyword>
<comment type="cofactor">
    <cofactor evidence="1">
        <name>pyridoxal 5'-phosphate</name>
        <dbReference type="ChEBI" id="CHEBI:597326"/>
    </cofactor>
</comment>
<dbReference type="GO" id="GO:0008153">
    <property type="term" value="P:4-aminobenzoate biosynthetic process"/>
    <property type="evidence" value="ECO:0007669"/>
    <property type="project" value="UniProtKB-UniRule"/>
</dbReference>
<comment type="similarity">
    <text evidence="2">Belongs to the class-IV pyridoxal-phosphate-dependent aminotransferase family.</text>
</comment>
<dbReference type="Gene3D" id="3.20.10.10">
    <property type="entry name" value="D-amino Acid Aminotransferase, subunit A, domain 2"/>
    <property type="match status" value="1"/>
</dbReference>
<evidence type="ECO:0000256" key="1">
    <source>
        <dbReference type="ARBA" id="ARBA00001933"/>
    </source>
</evidence>
<dbReference type="Pfam" id="PF01063">
    <property type="entry name" value="Aminotran_4"/>
    <property type="match status" value="1"/>
</dbReference>
<evidence type="ECO:0000256" key="3">
    <source>
        <dbReference type="ARBA" id="ARBA00011738"/>
    </source>
</evidence>
<evidence type="ECO:0000256" key="12">
    <source>
        <dbReference type="NCBIfam" id="TIGR03461"/>
    </source>
</evidence>
<comment type="pathway">
    <text evidence="7">Cofactor biosynthesis; tetrahydrofolate biosynthesis; 4-aminobenzoate from chorismate: step 2/2.</text>
</comment>
<dbReference type="NCBIfam" id="TIGR03461">
    <property type="entry name" value="pabC_Proteo"/>
    <property type="match status" value="1"/>
</dbReference>